<proteinExistence type="predicted"/>
<dbReference type="AlphaFoldDB" id="A0A0N7LUC4"/>
<sequence length="124" mass="13880">MSEPATRPIPPLPSISYAKTQDAAKALVTEALEDYPPSPNFSMRANTVRLLVGMWFIQGSMEFPRGWVTPAMQAFIEKGVDCPNPRCWRSYRSDVKDNPGQFITTPGAPYDLIRQMELDLMGEA</sequence>
<evidence type="ECO:0000313" key="2">
    <source>
        <dbReference type="Proteomes" id="UP000051587"/>
    </source>
</evidence>
<gene>
    <name evidence="1" type="ORF">TG4357_00484</name>
</gene>
<dbReference type="RefSeq" id="WP_058261283.1">
    <property type="nucleotide sequence ID" value="NZ_CP051181.1"/>
</dbReference>
<dbReference type="OrthoDB" id="7855286at2"/>
<keyword evidence="2" id="KW-1185">Reference proteome</keyword>
<evidence type="ECO:0000313" key="1">
    <source>
        <dbReference type="EMBL" id="CUH63106.1"/>
    </source>
</evidence>
<reference evidence="1 2" key="1">
    <citation type="submission" date="2015-09" db="EMBL/GenBank/DDBJ databases">
        <authorList>
            <consortium name="Swine Surveillance"/>
        </authorList>
    </citation>
    <scope>NUCLEOTIDE SEQUENCE [LARGE SCALE GENOMIC DNA]</scope>
    <source>
        <strain evidence="1 2">CECT 4357</strain>
    </source>
</reference>
<organism evidence="1 2">
    <name type="scientific">Thalassovita gelatinovora</name>
    <name type="common">Thalassobius gelatinovorus</name>
    <dbReference type="NCBI Taxonomy" id="53501"/>
    <lineage>
        <taxon>Bacteria</taxon>
        <taxon>Pseudomonadati</taxon>
        <taxon>Pseudomonadota</taxon>
        <taxon>Alphaproteobacteria</taxon>
        <taxon>Rhodobacterales</taxon>
        <taxon>Roseobacteraceae</taxon>
        <taxon>Thalassovita</taxon>
    </lineage>
</organism>
<name>A0A0N7LUC4_THAGE</name>
<accession>A0A0N7LUC4</accession>
<protein>
    <submittedName>
        <fullName evidence="1">Uncharacterized protein</fullName>
    </submittedName>
</protein>
<dbReference type="Proteomes" id="UP000051587">
    <property type="component" value="Unassembled WGS sequence"/>
</dbReference>
<dbReference type="STRING" id="53501.SAMN04488043_103384"/>
<dbReference type="EMBL" id="CYSA01000005">
    <property type="protein sequence ID" value="CUH63106.1"/>
    <property type="molecule type" value="Genomic_DNA"/>
</dbReference>